<keyword evidence="2" id="KW-1133">Transmembrane helix</keyword>
<feature type="compositionally biased region" description="Low complexity" evidence="1">
    <location>
        <begin position="82"/>
        <end position="100"/>
    </location>
</feature>
<name>A0A2S8G833_9BACT</name>
<sequence>MSTFAQCVHCQTKFKAKPELQGKSVRCPKCKKVFEITLIKEGPGDKKKPGDASRASLSKASLSKSKVLTDPSSEKSGKKTATKGGSTAKKSAPKKAAPAAERPKWAGEPVESTVPKADSSKTEALHKIPPGKESPILRSRRKLASVILPGDRHVPAMEVPWGSPCNPPKDFLKEQAGTMTRAEATAPPPTGHMPLLSPDEKEIRIEPQGPAEDAPLVESVAVDVPKHKQTSSQDDDPDSLLAGVMEESTKPSSKKQDVGFHRSEREPVIQGTFTEEKVTSDNDGGFYRPALPGQHEDIYDHTPKTLEKALAAAQASLGRGASIDELEMVENSKYIAQIKRILAEEDDFGKGVGRSSSGKGLPSTAVMTAVGVGSGVVLLLIFIFAISTISSMLGGGLGASGNPYGYLTKNTSDFPVIARGPAGLVTVEFPSNFDKIPTIDRPWLKATVNGERIVRENDTFLMMYSSSIPGDPPQGNQMPSKEQLEVFGLQALLGGNGYLTSTDRMTLDDYPLIEYHLSADILRGRTGKSRVALLYTQQRMFVFLWAGHRSSSVVNKFFQSISVKGHKYPGAS</sequence>
<feature type="compositionally biased region" description="Low complexity" evidence="1">
    <location>
        <begin position="52"/>
        <end position="68"/>
    </location>
</feature>
<organism evidence="3 4">
    <name type="scientific">Blastopirellula marina</name>
    <dbReference type="NCBI Taxonomy" id="124"/>
    <lineage>
        <taxon>Bacteria</taxon>
        <taxon>Pseudomonadati</taxon>
        <taxon>Planctomycetota</taxon>
        <taxon>Planctomycetia</taxon>
        <taxon>Pirellulales</taxon>
        <taxon>Pirellulaceae</taxon>
        <taxon>Blastopirellula</taxon>
    </lineage>
</organism>
<dbReference type="OrthoDB" id="266790at2"/>
<evidence type="ECO:0000313" key="4">
    <source>
        <dbReference type="Proteomes" id="UP000238322"/>
    </source>
</evidence>
<dbReference type="EMBL" id="PUHY01000001">
    <property type="protein sequence ID" value="PQO40460.1"/>
    <property type="molecule type" value="Genomic_DNA"/>
</dbReference>
<feature type="compositionally biased region" description="Basic and acidic residues" evidence="1">
    <location>
        <begin position="42"/>
        <end position="51"/>
    </location>
</feature>
<proteinExistence type="predicted"/>
<protein>
    <recommendedName>
        <fullName evidence="5">Zinc finger/thioredoxin putative domain-containing protein</fullName>
    </recommendedName>
</protein>
<dbReference type="RefSeq" id="WP_105327696.1">
    <property type="nucleotide sequence ID" value="NZ_PUHY01000001.1"/>
</dbReference>
<evidence type="ECO:0000256" key="2">
    <source>
        <dbReference type="SAM" id="Phobius"/>
    </source>
</evidence>
<accession>A0A2S8G833</accession>
<keyword evidence="2" id="KW-0812">Transmembrane</keyword>
<feature type="transmembrane region" description="Helical" evidence="2">
    <location>
        <begin position="365"/>
        <end position="386"/>
    </location>
</feature>
<reference evidence="3 4" key="1">
    <citation type="submission" date="2018-02" db="EMBL/GenBank/DDBJ databases">
        <title>Comparative genomes isolates from brazilian mangrove.</title>
        <authorList>
            <person name="Araujo J.E."/>
            <person name="Taketani R.G."/>
            <person name="Silva M.C.P."/>
            <person name="Loureco M.V."/>
            <person name="Andreote F.D."/>
        </authorList>
    </citation>
    <scope>NUCLEOTIDE SEQUENCE [LARGE SCALE GENOMIC DNA]</scope>
    <source>
        <strain evidence="3 4">Hex-1 MGV</strain>
    </source>
</reference>
<dbReference type="Proteomes" id="UP000238322">
    <property type="component" value="Unassembled WGS sequence"/>
</dbReference>
<gene>
    <name evidence="3" type="ORF">C5Y83_00540</name>
</gene>
<feature type="region of interest" description="Disordered" evidence="1">
    <location>
        <begin position="39"/>
        <end position="137"/>
    </location>
</feature>
<evidence type="ECO:0000313" key="3">
    <source>
        <dbReference type="EMBL" id="PQO40460.1"/>
    </source>
</evidence>
<evidence type="ECO:0000256" key="1">
    <source>
        <dbReference type="SAM" id="MobiDB-lite"/>
    </source>
</evidence>
<keyword evidence="2" id="KW-0472">Membrane</keyword>
<evidence type="ECO:0008006" key="5">
    <source>
        <dbReference type="Google" id="ProtNLM"/>
    </source>
</evidence>
<comment type="caution">
    <text evidence="3">The sequence shown here is derived from an EMBL/GenBank/DDBJ whole genome shotgun (WGS) entry which is preliminary data.</text>
</comment>
<dbReference type="AlphaFoldDB" id="A0A2S8G833"/>